<feature type="transmembrane region" description="Helical" evidence="1">
    <location>
        <begin position="243"/>
        <end position="261"/>
    </location>
</feature>
<dbReference type="PANTHER" id="PTHR31061:SF24">
    <property type="entry name" value="LD22376P"/>
    <property type="match status" value="1"/>
</dbReference>
<feature type="transmembrane region" description="Helical" evidence="1">
    <location>
        <begin position="153"/>
        <end position="171"/>
    </location>
</feature>
<feature type="transmembrane region" description="Helical" evidence="1">
    <location>
        <begin position="312"/>
        <end position="331"/>
    </location>
</feature>
<dbReference type="RefSeq" id="WP_106133489.1">
    <property type="nucleotide sequence ID" value="NZ_PVTR01000005.1"/>
</dbReference>
<feature type="transmembrane region" description="Helical" evidence="1">
    <location>
        <begin position="211"/>
        <end position="231"/>
    </location>
</feature>
<dbReference type="EMBL" id="PVTR01000005">
    <property type="protein sequence ID" value="PRY87996.1"/>
    <property type="molecule type" value="Genomic_DNA"/>
</dbReference>
<feature type="transmembrane region" description="Helical" evidence="1">
    <location>
        <begin position="351"/>
        <end position="372"/>
    </location>
</feature>
<accession>A0A2T0WMS0</accession>
<dbReference type="GO" id="GO:0016747">
    <property type="term" value="F:acyltransferase activity, transferring groups other than amino-acyl groups"/>
    <property type="evidence" value="ECO:0007669"/>
    <property type="project" value="InterPro"/>
</dbReference>
<keyword evidence="1" id="KW-0812">Transmembrane</keyword>
<protein>
    <submittedName>
        <fullName evidence="3">Putative acyltransferase</fullName>
    </submittedName>
</protein>
<feature type="transmembrane region" description="Helical" evidence="1">
    <location>
        <begin position="50"/>
        <end position="70"/>
    </location>
</feature>
<feature type="transmembrane region" description="Helical" evidence="1">
    <location>
        <begin position="20"/>
        <end position="38"/>
    </location>
</feature>
<organism evidence="3 4">
    <name type="scientific">Mongoliibacter ruber</name>
    <dbReference type="NCBI Taxonomy" id="1750599"/>
    <lineage>
        <taxon>Bacteria</taxon>
        <taxon>Pseudomonadati</taxon>
        <taxon>Bacteroidota</taxon>
        <taxon>Cytophagia</taxon>
        <taxon>Cytophagales</taxon>
        <taxon>Cyclobacteriaceae</taxon>
        <taxon>Mongoliibacter</taxon>
    </lineage>
</organism>
<keyword evidence="1" id="KW-1133">Transmembrane helix</keyword>
<reference evidence="3 4" key="1">
    <citation type="submission" date="2018-03" db="EMBL/GenBank/DDBJ databases">
        <title>Genomic Encyclopedia of Archaeal and Bacterial Type Strains, Phase II (KMG-II): from individual species to whole genera.</title>
        <authorList>
            <person name="Goeker M."/>
        </authorList>
    </citation>
    <scope>NUCLEOTIDE SEQUENCE [LARGE SCALE GENOMIC DNA]</scope>
    <source>
        <strain evidence="3 4">DSM 27929</strain>
    </source>
</reference>
<keyword evidence="3" id="KW-0012">Acyltransferase</keyword>
<dbReference type="AlphaFoldDB" id="A0A2T0WMS0"/>
<evidence type="ECO:0000313" key="3">
    <source>
        <dbReference type="EMBL" id="PRY87996.1"/>
    </source>
</evidence>
<evidence type="ECO:0000313" key="4">
    <source>
        <dbReference type="Proteomes" id="UP000238157"/>
    </source>
</evidence>
<comment type="caution">
    <text evidence="3">The sequence shown here is derived from an EMBL/GenBank/DDBJ whole genome shotgun (WGS) entry which is preliminary data.</text>
</comment>
<proteinExistence type="predicted"/>
<feature type="transmembrane region" description="Helical" evidence="1">
    <location>
        <begin position="90"/>
        <end position="110"/>
    </location>
</feature>
<dbReference type="InterPro" id="IPR002656">
    <property type="entry name" value="Acyl_transf_3_dom"/>
</dbReference>
<dbReference type="OrthoDB" id="9788724at2"/>
<dbReference type="PANTHER" id="PTHR31061">
    <property type="entry name" value="LD22376P"/>
    <property type="match status" value="1"/>
</dbReference>
<keyword evidence="3" id="KW-0808">Transferase</keyword>
<gene>
    <name evidence="3" type="ORF">CLW00_105116</name>
</gene>
<name>A0A2T0WMS0_9BACT</name>
<dbReference type="Pfam" id="PF01757">
    <property type="entry name" value="Acyl_transf_3"/>
    <property type="match status" value="1"/>
</dbReference>
<feature type="domain" description="Acyltransferase 3" evidence="2">
    <location>
        <begin position="16"/>
        <end position="349"/>
    </location>
</feature>
<feature type="transmembrane region" description="Helical" evidence="1">
    <location>
        <begin position="130"/>
        <end position="148"/>
    </location>
</feature>
<keyword evidence="4" id="KW-1185">Reference proteome</keyword>
<keyword evidence="1" id="KW-0472">Membrane</keyword>
<evidence type="ECO:0000259" key="2">
    <source>
        <dbReference type="Pfam" id="PF01757"/>
    </source>
</evidence>
<feature type="transmembrane region" description="Helical" evidence="1">
    <location>
        <begin position="273"/>
        <end position="292"/>
    </location>
</feature>
<evidence type="ECO:0000256" key="1">
    <source>
        <dbReference type="SAM" id="Phobius"/>
    </source>
</evidence>
<sequence length="381" mass="43152">MATLQPSGVLLQERYLALDVLRGLTIALMIVVNTPGSWSHMYAPFMHAAWHGFTITDLVFPTFLFVVGNAMSFSMKKLERMDQGMFLKKVFKRTFLIFLIGWGLNAFPFFEQTENGISMINWGEVRLLGVLQRIALCYMFAALILYYLSRQGAILVSILILIAYWPIMYFFGDQGDPYSLTGNAALKLDLWLIGPTNLYGGEGIPFDPEGLLSTFPAVVNVLAGFFAGKFIQQLGNTTKTVKFLLVAGLILIAICLAWDTFFPMNKKLWTSPYVLMTVGLDLILIGALIMIIEVWQQRNWTYPLQVFGRNPLILYVLSGIVISLMYIFSVGDQSFKSFIYANAFTNWLSPKNASLLFSIAYMLLIWLIGLWMDKKKVYIKV</sequence>
<dbReference type="Proteomes" id="UP000238157">
    <property type="component" value="Unassembled WGS sequence"/>
</dbReference>